<evidence type="ECO:0000313" key="2">
    <source>
        <dbReference type="Proteomes" id="UP000325577"/>
    </source>
</evidence>
<evidence type="ECO:0000313" key="1">
    <source>
        <dbReference type="EMBL" id="KAA8519932.1"/>
    </source>
</evidence>
<keyword evidence="2" id="KW-1185">Reference proteome</keyword>
<organism evidence="1 2">
    <name type="scientific">Nyssa sinensis</name>
    <dbReference type="NCBI Taxonomy" id="561372"/>
    <lineage>
        <taxon>Eukaryota</taxon>
        <taxon>Viridiplantae</taxon>
        <taxon>Streptophyta</taxon>
        <taxon>Embryophyta</taxon>
        <taxon>Tracheophyta</taxon>
        <taxon>Spermatophyta</taxon>
        <taxon>Magnoliopsida</taxon>
        <taxon>eudicotyledons</taxon>
        <taxon>Gunneridae</taxon>
        <taxon>Pentapetalae</taxon>
        <taxon>asterids</taxon>
        <taxon>Cornales</taxon>
        <taxon>Nyssaceae</taxon>
        <taxon>Nyssa</taxon>
    </lineage>
</organism>
<accession>A0A5J4ZR67</accession>
<dbReference type="AlphaFoldDB" id="A0A5J4ZR67"/>
<proteinExistence type="predicted"/>
<name>A0A5J4ZR67_9ASTE</name>
<protein>
    <submittedName>
        <fullName evidence="1">Uncharacterized protein</fullName>
    </submittedName>
</protein>
<dbReference type="EMBL" id="CM018049">
    <property type="protein sequence ID" value="KAA8519932.1"/>
    <property type="molecule type" value="Genomic_DNA"/>
</dbReference>
<reference evidence="1 2" key="1">
    <citation type="submission" date="2019-09" db="EMBL/GenBank/DDBJ databases">
        <title>A chromosome-level genome assembly of the Chinese tupelo Nyssa sinensis.</title>
        <authorList>
            <person name="Yang X."/>
            <person name="Kang M."/>
            <person name="Yang Y."/>
            <person name="Xiong H."/>
            <person name="Wang M."/>
            <person name="Zhang Z."/>
            <person name="Wang Z."/>
            <person name="Wu H."/>
            <person name="Ma T."/>
            <person name="Liu J."/>
            <person name="Xi Z."/>
        </authorList>
    </citation>
    <scope>NUCLEOTIDE SEQUENCE [LARGE SCALE GENOMIC DNA]</scope>
    <source>
        <strain evidence="1">J267</strain>
        <tissue evidence="1">Leaf</tissue>
    </source>
</reference>
<gene>
    <name evidence="1" type="ORF">F0562_014158</name>
</gene>
<sequence length="82" mass="9353">MKIIPVKAEGPDIATGIDRFKAKELHLDVEAKGWPRNMPNLEMDLPVFSLVDMFNYLELLVIQNFQGHEAEVCLSSLLLRSR</sequence>
<dbReference type="Proteomes" id="UP000325577">
    <property type="component" value="Linkage Group LG6"/>
</dbReference>